<keyword evidence="4" id="KW-1185">Reference proteome</keyword>
<dbReference type="PANTHER" id="PTHR35317:SF11">
    <property type="entry name" value="CCHC-TYPE DOMAIN-CONTAINING PROTEIN"/>
    <property type="match status" value="1"/>
</dbReference>
<dbReference type="Pfam" id="PF13855">
    <property type="entry name" value="LRR_8"/>
    <property type="match status" value="1"/>
</dbReference>
<accession>A0A6A6L557</accession>
<dbReference type="EMBL" id="JAAGAX010000013">
    <property type="protein sequence ID" value="KAF2296520.1"/>
    <property type="molecule type" value="Genomic_DNA"/>
</dbReference>
<keyword evidence="1" id="KW-0433">Leucine-rich repeat</keyword>
<dbReference type="AlphaFoldDB" id="A0A6A6L557"/>
<keyword evidence="2" id="KW-0677">Repeat</keyword>
<dbReference type="Proteomes" id="UP000467840">
    <property type="component" value="Chromosome 7"/>
</dbReference>
<dbReference type="Pfam" id="PF14223">
    <property type="entry name" value="Retrotran_gag_2"/>
    <property type="match status" value="1"/>
</dbReference>
<evidence type="ECO:0000256" key="1">
    <source>
        <dbReference type="ARBA" id="ARBA00022614"/>
    </source>
</evidence>
<reference evidence="3 4" key="1">
    <citation type="journal article" date="2020" name="Mol. Plant">
        <title>The Chromosome-Based Rubber Tree Genome Provides New Insights into Spurge Genome Evolution and Rubber Biosynthesis.</title>
        <authorList>
            <person name="Liu J."/>
            <person name="Shi C."/>
            <person name="Shi C.C."/>
            <person name="Li W."/>
            <person name="Zhang Q.J."/>
            <person name="Zhang Y."/>
            <person name="Li K."/>
            <person name="Lu H.F."/>
            <person name="Shi C."/>
            <person name="Zhu S.T."/>
            <person name="Xiao Z.Y."/>
            <person name="Nan H."/>
            <person name="Yue Y."/>
            <person name="Zhu X.G."/>
            <person name="Wu Y."/>
            <person name="Hong X.N."/>
            <person name="Fan G.Y."/>
            <person name="Tong Y."/>
            <person name="Zhang D."/>
            <person name="Mao C.L."/>
            <person name="Liu Y.L."/>
            <person name="Hao S.J."/>
            <person name="Liu W.Q."/>
            <person name="Lv M.Q."/>
            <person name="Zhang H.B."/>
            <person name="Liu Y."/>
            <person name="Hu-Tang G.R."/>
            <person name="Wang J.P."/>
            <person name="Wang J.H."/>
            <person name="Sun Y.H."/>
            <person name="Ni S.B."/>
            <person name="Chen W.B."/>
            <person name="Zhang X.C."/>
            <person name="Jiao Y.N."/>
            <person name="Eichler E.E."/>
            <person name="Li G.H."/>
            <person name="Liu X."/>
            <person name="Gao L.Z."/>
        </authorList>
    </citation>
    <scope>NUCLEOTIDE SEQUENCE [LARGE SCALE GENOMIC DNA]</scope>
    <source>
        <strain evidence="4">cv. GT1</strain>
        <tissue evidence="3">Leaf</tissue>
    </source>
</reference>
<evidence type="ECO:0000313" key="3">
    <source>
        <dbReference type="EMBL" id="KAF2296520.1"/>
    </source>
</evidence>
<comment type="caution">
    <text evidence="3">The sequence shown here is derived from an EMBL/GenBank/DDBJ whole genome shotgun (WGS) entry which is preliminary data.</text>
</comment>
<dbReference type="InterPro" id="IPR032675">
    <property type="entry name" value="LRR_dom_sf"/>
</dbReference>
<sequence>MEGESSNGTITPPIFDGVNYKVWAVRMEIHLKAYDLWEAVEQDYEVPALGDNPTMVQIKTHKEKVTRKAKAMNCLFSAVSPSILSRIMQKKSAAEIWKYLEKEYKGNAKLDNMQVMNLFREFETQRMKESETAKEYADRLLDIANKGSRKACGGSRGSKWVGAFSMLPALSEVQLSDCNIQNSTLFLSFANFSSLVVMNLRFNHLNPFPIWLVNISSLLYVDLSFNSMQGSIPLGFCKLPNLRLLNLKNNNLSVSSYQLFTQSWSKVKFLQLYNNSVHGKLPASIGSMTYLTHLDLSSNYIESGIPSSISKLCYLEYLDLSHNNLNGKLPEDLEGTNNCLGRSPLPHLQKLLLRQQSVVWYVAKLVGSASKSC</sequence>
<protein>
    <submittedName>
        <fullName evidence="3">Uncharacterized protein</fullName>
    </submittedName>
</protein>
<dbReference type="InterPro" id="IPR001611">
    <property type="entry name" value="Leu-rich_rpt"/>
</dbReference>
<organism evidence="3 4">
    <name type="scientific">Hevea brasiliensis</name>
    <name type="common">Para rubber tree</name>
    <name type="synonym">Siphonia brasiliensis</name>
    <dbReference type="NCBI Taxonomy" id="3981"/>
    <lineage>
        <taxon>Eukaryota</taxon>
        <taxon>Viridiplantae</taxon>
        <taxon>Streptophyta</taxon>
        <taxon>Embryophyta</taxon>
        <taxon>Tracheophyta</taxon>
        <taxon>Spermatophyta</taxon>
        <taxon>Magnoliopsida</taxon>
        <taxon>eudicotyledons</taxon>
        <taxon>Gunneridae</taxon>
        <taxon>Pentapetalae</taxon>
        <taxon>rosids</taxon>
        <taxon>fabids</taxon>
        <taxon>Malpighiales</taxon>
        <taxon>Euphorbiaceae</taxon>
        <taxon>Crotonoideae</taxon>
        <taxon>Micrandreae</taxon>
        <taxon>Hevea</taxon>
    </lineage>
</organism>
<proteinExistence type="predicted"/>
<dbReference type="Gene3D" id="3.80.10.10">
    <property type="entry name" value="Ribonuclease Inhibitor"/>
    <property type="match status" value="1"/>
</dbReference>
<dbReference type="PANTHER" id="PTHR35317">
    <property type="entry name" value="OS04G0629600 PROTEIN"/>
    <property type="match status" value="1"/>
</dbReference>
<dbReference type="FunFam" id="3.80.10.10:FF:000383">
    <property type="entry name" value="Leucine-rich repeat receptor protein kinase EMS1"/>
    <property type="match status" value="1"/>
</dbReference>
<gene>
    <name evidence="3" type="ORF">GH714_040512</name>
</gene>
<name>A0A6A6L557_HEVBR</name>
<evidence type="ECO:0000256" key="2">
    <source>
        <dbReference type="ARBA" id="ARBA00022737"/>
    </source>
</evidence>
<dbReference type="SUPFAM" id="SSF52047">
    <property type="entry name" value="RNI-like"/>
    <property type="match status" value="1"/>
</dbReference>
<dbReference type="Pfam" id="PF00560">
    <property type="entry name" value="LRR_1"/>
    <property type="match status" value="1"/>
</dbReference>
<evidence type="ECO:0000313" key="4">
    <source>
        <dbReference type="Proteomes" id="UP000467840"/>
    </source>
</evidence>